<sequence length="370" mass="41369">MTIQKEGFDFTMKQWLKKWRLLSVFAMLALVLSGCGKPFLSALKPAGEVGQQQYDLILLSLGIMALVIVVVVVIFTIIMVRFRRKKGDENKIPKQVEGSHVLEIVWTVIPIILLLILAVPTVAATFYQGDVSAMGKKDADGNPESLVVKVTAHQYWWEFEYPDLGFVTSQDLVIPTDEKVYFELESPKNGVKHSFWIPPLGGKLDTNPDNTNKFWLKVDQERANEAGDIFYGKCAELCGPSHAYMDFKVKPLPKADFDQWVADMQNAEAPQATTDLAQQGEDIFNQSCITCHAVSTDNGAPSLAPNLSNFGEREKIAGILDHTEEDLKKWLKDPEAIKPGNKMTATYPELDDNELDALAEYLMGLKVQEK</sequence>
<evidence type="ECO:0000256" key="17">
    <source>
        <dbReference type="RuleBase" id="RU000456"/>
    </source>
</evidence>
<dbReference type="PROSITE" id="PS51007">
    <property type="entry name" value="CYTC"/>
    <property type="match status" value="1"/>
</dbReference>
<dbReference type="InterPro" id="IPR011759">
    <property type="entry name" value="Cyt_c_oxidase_su2_TM_dom"/>
</dbReference>
<feature type="domain" description="Cytochrome oxidase subunit II transmembrane region profile" evidence="21">
    <location>
        <begin position="31"/>
        <end position="132"/>
    </location>
</feature>
<feature type="domain" description="Cytochrome oxidase subunit II copper A binding" evidence="20">
    <location>
        <begin position="143"/>
        <end position="263"/>
    </location>
</feature>
<dbReference type="PROSITE" id="PS00078">
    <property type="entry name" value="COX2"/>
    <property type="match status" value="1"/>
</dbReference>
<feature type="transmembrane region" description="Helical" evidence="19">
    <location>
        <begin position="56"/>
        <end position="80"/>
    </location>
</feature>
<evidence type="ECO:0000256" key="2">
    <source>
        <dbReference type="ARBA" id="ARBA00007866"/>
    </source>
</evidence>
<dbReference type="AlphaFoldDB" id="A0A2X4WSD3"/>
<dbReference type="SUPFAM" id="SSF49503">
    <property type="entry name" value="Cupredoxins"/>
    <property type="match status" value="1"/>
</dbReference>
<keyword evidence="10 19" id="KW-1133">Transmembrane helix</keyword>
<keyword evidence="4 16" id="KW-0349">Heme</keyword>
<dbReference type="GO" id="GO:0042773">
    <property type="term" value="P:ATP synthesis coupled electron transport"/>
    <property type="evidence" value="ECO:0007669"/>
    <property type="project" value="TreeGrafter"/>
</dbReference>
<keyword evidence="3 17" id="KW-0813">Transport</keyword>
<comment type="function">
    <text evidence="14 18">Subunits I and II form the functional core of the enzyme complex. Electrons originating in cytochrome c are transferred via heme a and Cu(A) to the binuclear center formed by heme a3 and Cu(B).</text>
</comment>
<evidence type="ECO:0000256" key="11">
    <source>
        <dbReference type="ARBA" id="ARBA00023004"/>
    </source>
</evidence>
<evidence type="ECO:0000256" key="3">
    <source>
        <dbReference type="ARBA" id="ARBA00022448"/>
    </source>
</evidence>
<dbReference type="GO" id="GO:0020037">
    <property type="term" value="F:heme binding"/>
    <property type="evidence" value="ECO:0007669"/>
    <property type="project" value="InterPro"/>
</dbReference>
<dbReference type="InterPro" id="IPR002429">
    <property type="entry name" value="CcO_II-like_C"/>
</dbReference>
<dbReference type="EC" id="7.1.1.9" evidence="18"/>
<evidence type="ECO:0000259" key="22">
    <source>
        <dbReference type="PROSITE" id="PS51007"/>
    </source>
</evidence>
<dbReference type="InterPro" id="IPR014222">
    <property type="entry name" value="Cyt_c_oxidase_su2"/>
</dbReference>
<dbReference type="PROSITE" id="PS50857">
    <property type="entry name" value="COX2_CUA"/>
    <property type="match status" value="1"/>
</dbReference>
<dbReference type="PROSITE" id="PS51257">
    <property type="entry name" value="PROKAR_LIPOPROTEIN"/>
    <property type="match status" value="1"/>
</dbReference>
<dbReference type="SUPFAM" id="SSF46626">
    <property type="entry name" value="Cytochrome c"/>
    <property type="match status" value="1"/>
</dbReference>
<dbReference type="SUPFAM" id="SSF81464">
    <property type="entry name" value="Cytochrome c oxidase subunit II-like, transmembrane region"/>
    <property type="match status" value="1"/>
</dbReference>
<evidence type="ECO:0000256" key="8">
    <source>
        <dbReference type="ARBA" id="ARBA00022967"/>
    </source>
</evidence>
<keyword evidence="8" id="KW-1278">Translocase</keyword>
<comment type="subcellular location">
    <subcellularLocation>
        <location evidence="17">Cell membrane</location>
        <topology evidence="17">Multi-pass membrane protein</topology>
    </subcellularLocation>
    <subcellularLocation>
        <location evidence="1">Membrane</location>
        <topology evidence="1">Multi-pass membrane protein</topology>
    </subcellularLocation>
</comment>
<reference evidence="23 24" key="1">
    <citation type="submission" date="2018-06" db="EMBL/GenBank/DDBJ databases">
        <authorList>
            <consortium name="Pathogen Informatics"/>
            <person name="Doyle S."/>
        </authorList>
    </citation>
    <scope>NUCLEOTIDE SEQUENCE [LARGE SCALE GENOMIC DNA]</scope>
    <source>
        <strain evidence="23 24">NCTC4824</strain>
    </source>
</reference>
<accession>A0A2X4WSD3</accession>
<comment type="cofactor">
    <cofactor evidence="18">
        <name>Cu cation</name>
        <dbReference type="ChEBI" id="CHEBI:23378"/>
    </cofactor>
    <text evidence="18">Binds a copper A center.</text>
</comment>
<keyword evidence="24" id="KW-1185">Reference proteome</keyword>
<dbReference type="InterPro" id="IPR045187">
    <property type="entry name" value="CcO_II"/>
</dbReference>
<dbReference type="Pfam" id="PF00116">
    <property type="entry name" value="COX2"/>
    <property type="match status" value="1"/>
</dbReference>
<evidence type="ECO:0000259" key="21">
    <source>
        <dbReference type="PROSITE" id="PS50999"/>
    </source>
</evidence>
<evidence type="ECO:0000259" key="20">
    <source>
        <dbReference type="PROSITE" id="PS50857"/>
    </source>
</evidence>
<dbReference type="InterPro" id="IPR036257">
    <property type="entry name" value="Cyt_c_oxidase_su2_TM_sf"/>
</dbReference>
<evidence type="ECO:0000256" key="4">
    <source>
        <dbReference type="ARBA" id="ARBA00022617"/>
    </source>
</evidence>
<evidence type="ECO:0000313" key="23">
    <source>
        <dbReference type="EMBL" id="SQI60540.1"/>
    </source>
</evidence>
<evidence type="ECO:0000256" key="6">
    <source>
        <dbReference type="ARBA" id="ARBA00022692"/>
    </source>
</evidence>
<keyword evidence="12 18" id="KW-0186">Copper</keyword>
<comment type="similarity">
    <text evidence="2 17">Belongs to the cytochrome c oxidase subunit 2 family.</text>
</comment>
<dbReference type="Gene3D" id="2.60.40.420">
    <property type="entry name" value="Cupredoxins - blue copper proteins"/>
    <property type="match status" value="1"/>
</dbReference>
<dbReference type="Proteomes" id="UP000249134">
    <property type="component" value="Chromosome 1"/>
</dbReference>
<dbReference type="GO" id="GO:0005886">
    <property type="term" value="C:plasma membrane"/>
    <property type="evidence" value="ECO:0007669"/>
    <property type="project" value="UniProtKB-SubCell"/>
</dbReference>
<dbReference type="InterPro" id="IPR009056">
    <property type="entry name" value="Cyt_c-like_dom"/>
</dbReference>
<evidence type="ECO:0000256" key="7">
    <source>
        <dbReference type="ARBA" id="ARBA00022723"/>
    </source>
</evidence>
<feature type="transmembrane region" description="Helical" evidence="19">
    <location>
        <begin position="101"/>
        <end position="127"/>
    </location>
</feature>
<protein>
    <recommendedName>
        <fullName evidence="18">Cytochrome c oxidase subunit 2</fullName>
        <ecNumber evidence="18">7.1.1.9</ecNumber>
    </recommendedName>
</protein>
<evidence type="ECO:0000256" key="18">
    <source>
        <dbReference type="RuleBase" id="RU004024"/>
    </source>
</evidence>
<comment type="catalytic activity">
    <reaction evidence="15 18">
        <text>4 Fe(II)-[cytochrome c] + O2 + 8 H(+)(in) = 4 Fe(III)-[cytochrome c] + 2 H2O + 4 H(+)(out)</text>
        <dbReference type="Rhea" id="RHEA:11436"/>
        <dbReference type="Rhea" id="RHEA-COMP:10350"/>
        <dbReference type="Rhea" id="RHEA-COMP:14399"/>
        <dbReference type="ChEBI" id="CHEBI:15377"/>
        <dbReference type="ChEBI" id="CHEBI:15378"/>
        <dbReference type="ChEBI" id="CHEBI:15379"/>
        <dbReference type="ChEBI" id="CHEBI:29033"/>
        <dbReference type="ChEBI" id="CHEBI:29034"/>
        <dbReference type="EC" id="7.1.1.9"/>
    </reaction>
</comment>
<keyword evidence="11 16" id="KW-0408">Iron</keyword>
<gene>
    <name evidence="23" type="primary">ctaC</name>
    <name evidence="23" type="ORF">NCTC4824_02793</name>
</gene>
<organism evidence="23 24">
    <name type="scientific">Lederbergia lenta</name>
    <name type="common">Bacillus lentus</name>
    <dbReference type="NCBI Taxonomy" id="1467"/>
    <lineage>
        <taxon>Bacteria</taxon>
        <taxon>Bacillati</taxon>
        <taxon>Bacillota</taxon>
        <taxon>Bacilli</taxon>
        <taxon>Bacillales</taxon>
        <taxon>Bacillaceae</taxon>
        <taxon>Lederbergia</taxon>
    </lineage>
</organism>
<dbReference type="KEGG" id="blen:NCTC4824_02793"/>
<dbReference type="Pfam" id="PF00034">
    <property type="entry name" value="Cytochrom_C"/>
    <property type="match status" value="1"/>
</dbReference>
<proteinExistence type="inferred from homology"/>
<dbReference type="Gene3D" id="1.10.287.90">
    <property type="match status" value="1"/>
</dbReference>
<feature type="domain" description="Cytochrome c" evidence="22">
    <location>
        <begin position="275"/>
        <end position="366"/>
    </location>
</feature>
<evidence type="ECO:0000256" key="5">
    <source>
        <dbReference type="ARBA" id="ARBA00022660"/>
    </source>
</evidence>
<dbReference type="PROSITE" id="PS50999">
    <property type="entry name" value="COX2_TM"/>
    <property type="match status" value="1"/>
</dbReference>
<evidence type="ECO:0000256" key="16">
    <source>
        <dbReference type="PROSITE-ProRule" id="PRU00433"/>
    </source>
</evidence>
<dbReference type="Pfam" id="PF02790">
    <property type="entry name" value="COX2_TM"/>
    <property type="match status" value="1"/>
</dbReference>
<dbReference type="STRING" id="1348624.GCA_001591545_01841"/>
<dbReference type="PRINTS" id="PR01166">
    <property type="entry name" value="CYCOXIDASEII"/>
</dbReference>
<dbReference type="InterPro" id="IPR036909">
    <property type="entry name" value="Cyt_c-like_dom_sf"/>
</dbReference>
<evidence type="ECO:0000256" key="13">
    <source>
        <dbReference type="ARBA" id="ARBA00023136"/>
    </source>
</evidence>
<evidence type="ECO:0000256" key="15">
    <source>
        <dbReference type="ARBA" id="ARBA00047816"/>
    </source>
</evidence>
<evidence type="ECO:0000313" key="24">
    <source>
        <dbReference type="Proteomes" id="UP000249134"/>
    </source>
</evidence>
<dbReference type="EMBL" id="LS483476">
    <property type="protein sequence ID" value="SQI60540.1"/>
    <property type="molecule type" value="Genomic_DNA"/>
</dbReference>
<keyword evidence="7 16" id="KW-0479">Metal-binding</keyword>
<evidence type="ECO:0000256" key="9">
    <source>
        <dbReference type="ARBA" id="ARBA00022982"/>
    </source>
</evidence>
<dbReference type="GO" id="GO:0016491">
    <property type="term" value="F:oxidoreductase activity"/>
    <property type="evidence" value="ECO:0007669"/>
    <property type="project" value="UniProtKB-KW"/>
</dbReference>
<dbReference type="GO" id="GO:0004129">
    <property type="term" value="F:cytochrome-c oxidase activity"/>
    <property type="evidence" value="ECO:0007669"/>
    <property type="project" value="UniProtKB-EC"/>
</dbReference>
<evidence type="ECO:0000256" key="19">
    <source>
        <dbReference type="SAM" id="Phobius"/>
    </source>
</evidence>
<dbReference type="NCBIfam" id="TIGR02866">
    <property type="entry name" value="CoxB"/>
    <property type="match status" value="1"/>
</dbReference>
<dbReference type="GO" id="GO:0005507">
    <property type="term" value="F:copper ion binding"/>
    <property type="evidence" value="ECO:0007669"/>
    <property type="project" value="InterPro"/>
</dbReference>
<evidence type="ECO:0000256" key="14">
    <source>
        <dbReference type="ARBA" id="ARBA00024688"/>
    </source>
</evidence>
<keyword evidence="6 17" id="KW-0812">Transmembrane</keyword>
<evidence type="ECO:0000256" key="12">
    <source>
        <dbReference type="ARBA" id="ARBA00023008"/>
    </source>
</evidence>
<evidence type="ECO:0000256" key="1">
    <source>
        <dbReference type="ARBA" id="ARBA00004141"/>
    </source>
</evidence>
<evidence type="ECO:0000256" key="10">
    <source>
        <dbReference type="ARBA" id="ARBA00022989"/>
    </source>
</evidence>
<dbReference type="InterPro" id="IPR001505">
    <property type="entry name" value="Copper_CuA"/>
</dbReference>
<name>A0A2X4WSD3_LEDLE</name>
<dbReference type="InterPro" id="IPR008972">
    <property type="entry name" value="Cupredoxin"/>
</dbReference>
<dbReference type="PANTHER" id="PTHR22888">
    <property type="entry name" value="CYTOCHROME C OXIDASE, SUBUNIT II"/>
    <property type="match status" value="1"/>
</dbReference>
<keyword evidence="23" id="KW-0560">Oxidoreductase</keyword>
<keyword evidence="9 17" id="KW-0249">Electron transport</keyword>
<dbReference type="PANTHER" id="PTHR22888:SF10">
    <property type="entry name" value="CYTOCHROME C OXIDASE SUBUNIT 2"/>
    <property type="match status" value="1"/>
</dbReference>
<keyword evidence="5 17" id="KW-0679">Respiratory chain</keyword>
<keyword evidence="13 19" id="KW-0472">Membrane</keyword>